<dbReference type="Gene3D" id="1.10.2080.10">
    <property type="entry name" value="Insect odorant-binding protein A10/Ejaculatory bulb-specific protein 3"/>
    <property type="match status" value="1"/>
</dbReference>
<reference evidence="1" key="1">
    <citation type="submission" date="2008-10" db="EMBL/GenBank/DDBJ databases">
        <authorList>
            <person name="Xu Y.-L."/>
            <person name="He P."/>
            <person name="Zhang L."/>
            <person name="Dong S.-L."/>
            <person name="Li F."/>
        </authorList>
    </citation>
    <scope>NUCLEOTIDE SEQUENCE</scope>
    <source>
        <tissue evidence="1">Head with antenna</tissue>
    </source>
</reference>
<dbReference type="SUPFAM" id="SSF100910">
    <property type="entry name" value="Chemosensory protein Csp2"/>
    <property type="match status" value="1"/>
</dbReference>
<name>B7TVH9_SOLIN</name>
<dbReference type="PANTHER" id="PTHR11257">
    <property type="entry name" value="CHEMOSENSORY PROTEIN-RELATED"/>
    <property type="match status" value="1"/>
</dbReference>
<dbReference type="AlphaFoldDB" id="B7TVH9"/>
<dbReference type="PANTHER" id="PTHR11257:SF13">
    <property type="entry name" value="GEO07322P1"/>
    <property type="match status" value="1"/>
</dbReference>
<dbReference type="Pfam" id="PF03392">
    <property type="entry name" value="OS-D"/>
    <property type="match status" value="1"/>
</dbReference>
<organism evidence="1">
    <name type="scientific">Solenopsis invicta</name>
    <name type="common">Red imported fire ant</name>
    <name type="synonym">Solenopsis wagneri</name>
    <dbReference type="NCBI Taxonomy" id="13686"/>
    <lineage>
        <taxon>Eukaryota</taxon>
        <taxon>Metazoa</taxon>
        <taxon>Ecdysozoa</taxon>
        <taxon>Arthropoda</taxon>
        <taxon>Hexapoda</taxon>
        <taxon>Insecta</taxon>
        <taxon>Pterygota</taxon>
        <taxon>Neoptera</taxon>
        <taxon>Endopterygota</taxon>
        <taxon>Hymenoptera</taxon>
        <taxon>Apocrita</taxon>
        <taxon>Aculeata</taxon>
        <taxon>Formicoidea</taxon>
        <taxon>Formicidae</taxon>
        <taxon>Myrmicinae</taxon>
        <taxon>Solenopsis</taxon>
    </lineage>
</organism>
<dbReference type="InterPro" id="IPR036682">
    <property type="entry name" value="OS_D_A10/PebIII_sf"/>
</dbReference>
<accession>B7TVH9</accession>
<reference evidence="1" key="2">
    <citation type="journal article" date="2009" name="BMC Genomics">
        <title>Large-scale identification of odorant-binding proteins and chemosensory proteins from expressed sequence tags in insects.</title>
        <authorList>
            <person name="Xu Y.L."/>
            <person name="He P."/>
            <person name="Zhang L."/>
            <person name="Fang S.Q."/>
            <person name="Dong S.L."/>
            <person name="Zhang Y.J."/>
            <person name="Li F."/>
        </authorList>
    </citation>
    <scope>NUCLEOTIDE SEQUENCE</scope>
    <source>
        <tissue evidence="1">Head with antenna</tissue>
    </source>
</reference>
<dbReference type="InterPro" id="IPR005055">
    <property type="entry name" value="A10/PebIII"/>
</dbReference>
<sequence length="99" mass="11648">MSVLTCVLAEELWFYSGEFDDMDVLSILEAQAEQEVDCYMKRGPCTLEQQRIADSIREAIRTNCRRCTPKQKQQIQLITDWYKSRMPQNWELIVANVDL</sequence>
<dbReference type="EMBL" id="FJ387502">
    <property type="protein sequence ID" value="ACJ64059.1"/>
    <property type="molecule type" value="mRNA"/>
</dbReference>
<evidence type="ECO:0000313" key="1">
    <source>
        <dbReference type="EMBL" id="ACJ64059.1"/>
    </source>
</evidence>
<protein>
    <submittedName>
        <fullName evidence="1">Putative chemosensory protein CSP12</fullName>
    </submittedName>
</protein>
<proteinExistence type="evidence at transcript level"/>